<comment type="caution">
    <text evidence="1">The sequence shown here is derived from an EMBL/GenBank/DDBJ whole genome shotgun (WGS) entry which is preliminary data.</text>
</comment>
<gene>
    <name evidence="1" type="ORF">GK108_10910</name>
</gene>
<dbReference type="Pfam" id="PF13618">
    <property type="entry name" value="Gluconate_2-dh3"/>
    <property type="match status" value="1"/>
</dbReference>
<dbReference type="InterPro" id="IPR027056">
    <property type="entry name" value="Gluconate_2DH_su3"/>
</dbReference>
<sequence>MNRREAVVQTALILGGIFSASTLQAMDRWEQLATHPRAHSATSAFLTETQREIVARVADLIIPRLDTPGDTSPGAIDVGVPNFIELMLRDCYKKPAQDAFLTGVVGLERKGFLSLPADQQTNSLKQLEADALKDTAPTFWIITKELTLLGYFTSEAGIKASFDYQPIPGKFEAIKIKPGQKDFMYGNQA</sequence>
<evidence type="ECO:0000313" key="2">
    <source>
        <dbReference type="Proteomes" id="UP000474175"/>
    </source>
</evidence>
<dbReference type="EMBL" id="JAAFZH010000004">
    <property type="protein sequence ID" value="NDU95383.1"/>
    <property type="molecule type" value="Genomic_DNA"/>
</dbReference>
<dbReference type="AlphaFoldDB" id="A0A6L9L9B9"/>
<dbReference type="Proteomes" id="UP000474175">
    <property type="component" value="Unassembled WGS sequence"/>
</dbReference>
<evidence type="ECO:0000313" key="1">
    <source>
        <dbReference type="EMBL" id="NDU95383.1"/>
    </source>
</evidence>
<name>A0A6L9L9B9_9BACT</name>
<organism evidence="1 2">
    <name type="scientific">Spirosoma terrae</name>
    <dbReference type="NCBI Taxonomy" id="1968276"/>
    <lineage>
        <taxon>Bacteria</taxon>
        <taxon>Pseudomonadati</taxon>
        <taxon>Bacteroidota</taxon>
        <taxon>Cytophagia</taxon>
        <taxon>Cytophagales</taxon>
        <taxon>Cytophagaceae</taxon>
        <taxon>Spirosoma</taxon>
    </lineage>
</organism>
<proteinExistence type="predicted"/>
<reference evidence="1 2" key="1">
    <citation type="submission" date="2020-02" db="EMBL/GenBank/DDBJ databases">
        <title>Draft genome sequence of two Spirosoma agri KCTC 52727 and Spirosoma terrae KCTC 52035.</title>
        <authorList>
            <person name="Rojas J."/>
            <person name="Ambika Manirajan B."/>
            <person name="Suarez C."/>
            <person name="Ratering S."/>
            <person name="Schnell S."/>
        </authorList>
    </citation>
    <scope>NUCLEOTIDE SEQUENCE [LARGE SCALE GENOMIC DNA]</scope>
    <source>
        <strain evidence="1 2">KCTC 52035</strain>
    </source>
</reference>
<dbReference type="RefSeq" id="WP_163947286.1">
    <property type="nucleotide sequence ID" value="NZ_JAAFZH010000004.1"/>
</dbReference>
<protein>
    <submittedName>
        <fullName evidence="1">Gluconate 2-dehydrogenase subunit 3 family protein</fullName>
    </submittedName>
</protein>
<keyword evidence="2" id="KW-1185">Reference proteome</keyword>
<accession>A0A6L9L9B9</accession>